<keyword evidence="4" id="KW-0489">Methyltransferase</keyword>
<organism evidence="4 5">
    <name type="scientific">Nitzschia inconspicua</name>
    <dbReference type="NCBI Taxonomy" id="303405"/>
    <lineage>
        <taxon>Eukaryota</taxon>
        <taxon>Sar</taxon>
        <taxon>Stramenopiles</taxon>
        <taxon>Ochrophyta</taxon>
        <taxon>Bacillariophyta</taxon>
        <taxon>Bacillariophyceae</taxon>
        <taxon>Bacillariophycidae</taxon>
        <taxon>Bacillariales</taxon>
        <taxon>Bacillariaceae</taxon>
        <taxon>Nitzschia</taxon>
    </lineage>
</organism>
<dbReference type="EMBL" id="JAGRRH010000023">
    <property type="protein sequence ID" value="KAG7344086.1"/>
    <property type="molecule type" value="Genomic_DNA"/>
</dbReference>
<dbReference type="InterPro" id="IPR013216">
    <property type="entry name" value="Methyltransf_11"/>
</dbReference>
<feature type="region of interest" description="Disordered" evidence="1">
    <location>
        <begin position="115"/>
        <end position="152"/>
    </location>
</feature>
<keyword evidence="2" id="KW-0812">Transmembrane</keyword>
<sequence>MSVASYYSSSHRTKNDGSISLSKRRDERLHATTAATSLSSSPSPPNYQLPMPHKQVLFLLIDIAIELDEAMDDESILRVPLESGSFYNPRLFDAALSILRKNISNKGLLHAISTPVTAPSAASTNKKSPSKSSRDEGTKVTTSTTSQRSQQNLKMTPLTPIILSGFLSNYTVGINNISRDQIQAIDGTEVSSTELVQYTQQRRWAAISRVKRRKGRQRIHRIASPILVFGIALGFYFYTMRNLRMIFTEYGFVDSCETTHIFDKELDGDIARRDSIGSASSYHGACREAEAYTWEKLNQAQAFLYVLEDCTIEDCALARSLEEKIPLYTMHTQLQEKLIPLEDILGRKRRRKRTVKTQHSNVNDHDLEFGSSAIRWLGDSLINRLVRNAISTAIKQEAVGKAERFSLLDAGSGLSGLLFSLLDFPFGEWSYLGITISQPEAARANQLLEMHKISPESSPSLKNVTVRQANFDDVLPPKSFHIIVAVESLGYSQNISRTIANLVGALKPKGSLIIVEDVLAPWAKNSPDIERLVNLSAKKSMLTHDDWTKTLASSGLVFNRPPRDLTLEFDSMLSSYSERTFPVIRESVRRLSEWYGRKEIDSTSVGIGARAIHLLSDLIQRATGHNYRQTLYRQAELTLMMYTCIKH</sequence>
<dbReference type="Pfam" id="PF08241">
    <property type="entry name" value="Methyltransf_11"/>
    <property type="match status" value="1"/>
</dbReference>
<keyword evidence="4" id="KW-0808">Transferase</keyword>
<evidence type="ECO:0000313" key="5">
    <source>
        <dbReference type="Proteomes" id="UP000693970"/>
    </source>
</evidence>
<reference evidence="4" key="1">
    <citation type="journal article" date="2021" name="Sci. Rep.">
        <title>Diploid genomic architecture of Nitzschia inconspicua, an elite biomass production diatom.</title>
        <authorList>
            <person name="Oliver A."/>
            <person name="Podell S."/>
            <person name="Pinowska A."/>
            <person name="Traller J.C."/>
            <person name="Smith S.R."/>
            <person name="McClure R."/>
            <person name="Beliaev A."/>
            <person name="Bohutskyi P."/>
            <person name="Hill E.A."/>
            <person name="Rabines A."/>
            <person name="Zheng H."/>
            <person name="Allen L.Z."/>
            <person name="Kuo A."/>
            <person name="Grigoriev I.V."/>
            <person name="Allen A.E."/>
            <person name="Hazlebeck D."/>
            <person name="Allen E.E."/>
        </authorList>
    </citation>
    <scope>NUCLEOTIDE SEQUENCE</scope>
    <source>
        <strain evidence="4">Hildebrandi</strain>
    </source>
</reference>
<evidence type="ECO:0000313" key="4">
    <source>
        <dbReference type="EMBL" id="KAG7344086.1"/>
    </source>
</evidence>
<feature type="compositionally biased region" description="Polar residues" evidence="1">
    <location>
        <begin position="1"/>
        <end position="21"/>
    </location>
</feature>
<keyword evidence="2" id="KW-1133">Transmembrane helix</keyword>
<proteinExistence type="predicted"/>
<reference evidence="4" key="2">
    <citation type="submission" date="2021-04" db="EMBL/GenBank/DDBJ databases">
        <authorList>
            <person name="Podell S."/>
        </authorList>
    </citation>
    <scope>NUCLEOTIDE SEQUENCE</scope>
    <source>
        <strain evidence="4">Hildebrandi</strain>
    </source>
</reference>
<dbReference type="OrthoDB" id="47879at2759"/>
<feature type="compositionally biased region" description="Low complexity" evidence="1">
    <location>
        <begin position="31"/>
        <end position="41"/>
    </location>
</feature>
<evidence type="ECO:0000256" key="1">
    <source>
        <dbReference type="SAM" id="MobiDB-lite"/>
    </source>
</evidence>
<evidence type="ECO:0000259" key="3">
    <source>
        <dbReference type="Pfam" id="PF08241"/>
    </source>
</evidence>
<dbReference type="GO" id="GO:0032259">
    <property type="term" value="P:methylation"/>
    <property type="evidence" value="ECO:0007669"/>
    <property type="project" value="UniProtKB-KW"/>
</dbReference>
<accession>A0A9K3KIW6</accession>
<comment type="caution">
    <text evidence="4">The sequence shown here is derived from an EMBL/GenBank/DDBJ whole genome shotgun (WGS) entry which is preliminary data.</text>
</comment>
<keyword evidence="2" id="KW-0472">Membrane</keyword>
<name>A0A9K3KIW6_9STRA</name>
<feature type="compositionally biased region" description="Low complexity" evidence="1">
    <location>
        <begin position="141"/>
        <end position="151"/>
    </location>
</feature>
<evidence type="ECO:0000256" key="2">
    <source>
        <dbReference type="SAM" id="Phobius"/>
    </source>
</evidence>
<feature type="domain" description="Methyltransferase type 11" evidence="3">
    <location>
        <begin position="408"/>
        <end position="514"/>
    </location>
</feature>
<feature type="compositionally biased region" description="Polar residues" evidence="1">
    <location>
        <begin position="115"/>
        <end position="131"/>
    </location>
</feature>
<feature type="region of interest" description="Disordered" evidence="1">
    <location>
        <begin position="1"/>
        <end position="46"/>
    </location>
</feature>
<protein>
    <submittedName>
        <fullName evidence="4">Methyltransferase domain containing protein</fullName>
    </submittedName>
</protein>
<keyword evidence="5" id="KW-1185">Reference proteome</keyword>
<dbReference type="Proteomes" id="UP000693970">
    <property type="component" value="Unassembled WGS sequence"/>
</dbReference>
<dbReference type="AlphaFoldDB" id="A0A9K3KIW6"/>
<dbReference type="GO" id="GO:0008757">
    <property type="term" value="F:S-adenosylmethionine-dependent methyltransferase activity"/>
    <property type="evidence" value="ECO:0007669"/>
    <property type="project" value="InterPro"/>
</dbReference>
<feature type="transmembrane region" description="Helical" evidence="2">
    <location>
        <begin position="219"/>
        <end position="238"/>
    </location>
</feature>
<gene>
    <name evidence="4" type="ORF">IV203_022094</name>
</gene>